<gene>
    <name evidence="1" type="primary">Dyak\GE27494</name>
    <name evidence="1" type="synonym">GE27494</name>
    <name evidence="1" type="ORF">Dyak_GE27494</name>
</gene>
<dbReference type="AlphaFoldDB" id="A0A0R1E7I4"/>
<dbReference type="OrthoDB" id="7727171at2759"/>
<keyword evidence="2" id="KW-1185">Reference proteome</keyword>
<protein>
    <recommendedName>
        <fullName evidence="3">MD-2-related lipid-recognition domain-containing protein</fullName>
    </recommendedName>
</protein>
<reference evidence="1 2" key="2">
    <citation type="journal article" date="2007" name="PLoS Biol.">
        <title>Principles of genome evolution in the Drosophila melanogaster species group.</title>
        <authorList>
            <person name="Ranz J.M."/>
            <person name="Maurin D."/>
            <person name="Chan Y.S."/>
            <person name="von Grotthuss M."/>
            <person name="Hillier L.W."/>
            <person name="Roote J."/>
            <person name="Ashburner M."/>
            <person name="Bergman C.M."/>
        </authorList>
    </citation>
    <scope>NUCLEOTIDE SEQUENCE [LARGE SCALE GENOMIC DNA]</scope>
    <source>
        <strain evidence="2">Tai18E2 / Tucson 14021-0261.01</strain>
    </source>
</reference>
<dbReference type="SMART" id="SM00697">
    <property type="entry name" value="DM8"/>
    <property type="match status" value="1"/>
</dbReference>
<evidence type="ECO:0000313" key="2">
    <source>
        <dbReference type="Proteomes" id="UP000002282"/>
    </source>
</evidence>
<dbReference type="Proteomes" id="UP000002282">
    <property type="component" value="Chromosome 3R"/>
</dbReference>
<sequence>MEDGKEMYLVLSILIFYSVMETNSLFEFTNINCTSIDINVGEYEYCYLKSINRTYKYVSGKYKLHQTSISSVKLTFMMWKRLNGYKPFLFNVTVDACKFLKNPKSSPVIKYIYESFTTYSNMNHSCPFSGDVIIDKLPVGFLNHRATEILPIPEGSYLIEFHFSSLNSSFARTQVFFTIS</sequence>
<dbReference type="KEGG" id="dya:Dyak_GE27494"/>
<dbReference type="PANTHER" id="PTHR20898">
    <property type="entry name" value="DAEDALUS ON 3-RELATED-RELATED"/>
    <property type="match status" value="1"/>
</dbReference>
<dbReference type="EMBL" id="CM000160">
    <property type="protein sequence ID" value="KRK04702.1"/>
    <property type="molecule type" value="Genomic_DNA"/>
</dbReference>
<organism evidence="1 2">
    <name type="scientific">Drosophila yakuba</name>
    <name type="common">Fruit fly</name>
    <dbReference type="NCBI Taxonomy" id="7245"/>
    <lineage>
        <taxon>Eukaryota</taxon>
        <taxon>Metazoa</taxon>
        <taxon>Ecdysozoa</taxon>
        <taxon>Arthropoda</taxon>
        <taxon>Hexapoda</taxon>
        <taxon>Insecta</taxon>
        <taxon>Pterygota</taxon>
        <taxon>Neoptera</taxon>
        <taxon>Endopterygota</taxon>
        <taxon>Diptera</taxon>
        <taxon>Brachycera</taxon>
        <taxon>Muscomorpha</taxon>
        <taxon>Ephydroidea</taxon>
        <taxon>Drosophilidae</taxon>
        <taxon>Drosophila</taxon>
        <taxon>Sophophora</taxon>
    </lineage>
</organism>
<dbReference type="Pfam" id="PF06477">
    <property type="entry name" value="DUF1091"/>
    <property type="match status" value="1"/>
</dbReference>
<accession>A0A0R1E7I4</accession>
<proteinExistence type="predicted"/>
<name>A0A0R1E7I4_DROYA</name>
<dbReference type="InterPro" id="IPR010512">
    <property type="entry name" value="DUF1091"/>
</dbReference>
<dbReference type="PANTHER" id="PTHR20898:SF0">
    <property type="entry name" value="DAEDALUS ON 3-RELATED"/>
    <property type="match status" value="1"/>
</dbReference>
<reference evidence="1 2" key="1">
    <citation type="journal article" date="2007" name="Nature">
        <title>Evolution of genes and genomes on the Drosophila phylogeny.</title>
        <authorList>
            <consortium name="Drosophila 12 Genomes Consortium"/>
            <person name="Clark A.G."/>
            <person name="Eisen M.B."/>
            <person name="Smith D.R."/>
            <person name="Bergman C.M."/>
            <person name="Oliver B."/>
            <person name="Markow T.A."/>
            <person name="Kaufman T.C."/>
            <person name="Kellis M."/>
            <person name="Gelbart W."/>
            <person name="Iyer V.N."/>
            <person name="Pollard D.A."/>
            <person name="Sackton T.B."/>
            <person name="Larracuente A.M."/>
            <person name="Singh N.D."/>
            <person name="Abad J.P."/>
            <person name="Abt D.N."/>
            <person name="Adryan B."/>
            <person name="Aguade M."/>
            <person name="Akashi H."/>
            <person name="Anderson W.W."/>
            <person name="Aquadro C.F."/>
            <person name="Ardell D.H."/>
            <person name="Arguello R."/>
            <person name="Artieri C.G."/>
            <person name="Barbash D.A."/>
            <person name="Barker D."/>
            <person name="Barsanti P."/>
            <person name="Batterham P."/>
            <person name="Batzoglou S."/>
            <person name="Begun D."/>
            <person name="Bhutkar A."/>
            <person name="Blanco E."/>
            <person name="Bosak S.A."/>
            <person name="Bradley R.K."/>
            <person name="Brand A.D."/>
            <person name="Brent M.R."/>
            <person name="Brooks A.N."/>
            <person name="Brown R.H."/>
            <person name="Butlin R.K."/>
            <person name="Caggese C."/>
            <person name="Calvi B.R."/>
            <person name="Bernardo de Carvalho A."/>
            <person name="Caspi A."/>
            <person name="Castrezana S."/>
            <person name="Celniker S.E."/>
            <person name="Chang J.L."/>
            <person name="Chapple C."/>
            <person name="Chatterji S."/>
            <person name="Chinwalla A."/>
            <person name="Civetta A."/>
            <person name="Clifton S.W."/>
            <person name="Comeron J.M."/>
            <person name="Costello J.C."/>
            <person name="Coyne J.A."/>
            <person name="Daub J."/>
            <person name="David R.G."/>
            <person name="Delcher A.L."/>
            <person name="Delehaunty K."/>
            <person name="Do C.B."/>
            <person name="Ebling H."/>
            <person name="Edwards K."/>
            <person name="Eickbush T."/>
            <person name="Evans J.D."/>
            <person name="Filipski A."/>
            <person name="Findeiss S."/>
            <person name="Freyhult E."/>
            <person name="Fulton L."/>
            <person name="Fulton R."/>
            <person name="Garcia A.C."/>
            <person name="Gardiner A."/>
            <person name="Garfield D.A."/>
            <person name="Garvin B.E."/>
            <person name="Gibson G."/>
            <person name="Gilbert D."/>
            <person name="Gnerre S."/>
            <person name="Godfrey J."/>
            <person name="Good R."/>
            <person name="Gotea V."/>
            <person name="Gravely B."/>
            <person name="Greenberg A.J."/>
            <person name="Griffiths-Jones S."/>
            <person name="Gross S."/>
            <person name="Guigo R."/>
            <person name="Gustafson E.A."/>
            <person name="Haerty W."/>
            <person name="Hahn M.W."/>
            <person name="Halligan D.L."/>
            <person name="Halpern A.L."/>
            <person name="Halter G.M."/>
            <person name="Han M.V."/>
            <person name="Heger A."/>
            <person name="Hillier L."/>
            <person name="Hinrichs A.S."/>
            <person name="Holmes I."/>
            <person name="Hoskins R.A."/>
            <person name="Hubisz M.J."/>
            <person name="Hultmark D."/>
            <person name="Huntley M.A."/>
            <person name="Jaffe D.B."/>
            <person name="Jagadeeshan S."/>
            <person name="Jeck W.R."/>
            <person name="Johnson J."/>
            <person name="Jones C.D."/>
            <person name="Jordan W.C."/>
            <person name="Karpen G.H."/>
            <person name="Kataoka E."/>
            <person name="Keightley P.D."/>
            <person name="Kheradpour P."/>
            <person name="Kirkness E.F."/>
            <person name="Koerich L.B."/>
            <person name="Kristiansen K."/>
            <person name="Kudrna D."/>
            <person name="Kulathinal R.J."/>
            <person name="Kumar S."/>
            <person name="Kwok R."/>
            <person name="Lander E."/>
            <person name="Langley C.H."/>
            <person name="Lapoint R."/>
            <person name="Lazzaro B.P."/>
            <person name="Lee S.J."/>
            <person name="Levesque L."/>
            <person name="Li R."/>
            <person name="Lin C.F."/>
            <person name="Lin M.F."/>
            <person name="Lindblad-Toh K."/>
            <person name="Llopart A."/>
            <person name="Long M."/>
            <person name="Low L."/>
            <person name="Lozovsky E."/>
            <person name="Lu J."/>
            <person name="Luo M."/>
            <person name="Machado C.A."/>
            <person name="Makalowski W."/>
            <person name="Marzo M."/>
            <person name="Matsuda M."/>
            <person name="Matzkin L."/>
            <person name="McAllister B."/>
            <person name="McBride C.S."/>
            <person name="McKernan B."/>
            <person name="McKernan K."/>
            <person name="Mendez-Lago M."/>
            <person name="Minx P."/>
            <person name="Mollenhauer M.U."/>
            <person name="Montooth K."/>
            <person name="Mount S.M."/>
            <person name="Mu X."/>
            <person name="Myers E."/>
            <person name="Negre B."/>
            <person name="Newfeld S."/>
            <person name="Nielsen R."/>
            <person name="Noor M.A."/>
            <person name="O'Grady P."/>
            <person name="Pachter L."/>
            <person name="Papaceit M."/>
            <person name="Parisi M.J."/>
            <person name="Parisi M."/>
            <person name="Parts L."/>
            <person name="Pedersen J.S."/>
            <person name="Pesole G."/>
            <person name="Phillippy A.M."/>
            <person name="Ponting C.P."/>
            <person name="Pop M."/>
            <person name="Porcelli D."/>
            <person name="Powell J.R."/>
            <person name="Prohaska S."/>
            <person name="Pruitt K."/>
            <person name="Puig M."/>
            <person name="Quesneville H."/>
            <person name="Ram K.R."/>
            <person name="Rand D."/>
            <person name="Rasmussen M.D."/>
            <person name="Reed L.K."/>
            <person name="Reenan R."/>
            <person name="Reily A."/>
            <person name="Remington K.A."/>
            <person name="Rieger T.T."/>
            <person name="Ritchie M.G."/>
            <person name="Robin C."/>
            <person name="Rogers Y.H."/>
            <person name="Rohde C."/>
            <person name="Rozas J."/>
            <person name="Rubenfield M.J."/>
            <person name="Ruiz A."/>
            <person name="Russo S."/>
            <person name="Salzberg S.L."/>
            <person name="Sanchez-Gracia A."/>
            <person name="Saranga D.J."/>
            <person name="Sato H."/>
            <person name="Schaeffer S.W."/>
            <person name="Schatz M.C."/>
            <person name="Schlenke T."/>
            <person name="Schwartz R."/>
            <person name="Segarra C."/>
            <person name="Singh R.S."/>
            <person name="Sirot L."/>
            <person name="Sirota M."/>
            <person name="Sisneros N.B."/>
            <person name="Smith C.D."/>
            <person name="Smith T.F."/>
            <person name="Spieth J."/>
            <person name="Stage D.E."/>
            <person name="Stark A."/>
            <person name="Stephan W."/>
            <person name="Strausberg R.L."/>
            <person name="Strempel S."/>
            <person name="Sturgill D."/>
            <person name="Sutton G."/>
            <person name="Sutton G.G."/>
            <person name="Tao W."/>
            <person name="Teichmann S."/>
            <person name="Tobari Y.N."/>
            <person name="Tomimura Y."/>
            <person name="Tsolas J.M."/>
            <person name="Valente V.L."/>
            <person name="Venter E."/>
            <person name="Venter J.C."/>
            <person name="Vicario S."/>
            <person name="Vieira F.G."/>
            <person name="Vilella A.J."/>
            <person name="Villasante A."/>
            <person name="Walenz B."/>
            <person name="Wang J."/>
            <person name="Wasserman M."/>
            <person name="Watts T."/>
            <person name="Wilson D."/>
            <person name="Wilson R.K."/>
            <person name="Wing R.A."/>
            <person name="Wolfner M.F."/>
            <person name="Wong A."/>
            <person name="Wong G.K."/>
            <person name="Wu C.I."/>
            <person name="Wu G."/>
            <person name="Yamamoto D."/>
            <person name="Yang H.P."/>
            <person name="Yang S.P."/>
            <person name="Yorke J.A."/>
            <person name="Yoshida K."/>
            <person name="Zdobnov E."/>
            <person name="Zhang P."/>
            <person name="Zhang Y."/>
            <person name="Zimin A.V."/>
            <person name="Baldwin J."/>
            <person name="Abdouelleil A."/>
            <person name="Abdulkadir J."/>
            <person name="Abebe A."/>
            <person name="Abera B."/>
            <person name="Abreu J."/>
            <person name="Acer S.C."/>
            <person name="Aftuck L."/>
            <person name="Alexander A."/>
            <person name="An P."/>
            <person name="Anderson E."/>
            <person name="Anderson S."/>
            <person name="Arachi H."/>
            <person name="Azer M."/>
            <person name="Bachantsang P."/>
            <person name="Barry A."/>
            <person name="Bayul T."/>
            <person name="Berlin A."/>
            <person name="Bessette D."/>
            <person name="Bloom T."/>
            <person name="Blye J."/>
            <person name="Boguslavskiy L."/>
            <person name="Bonnet C."/>
            <person name="Boukhgalter B."/>
            <person name="Bourzgui I."/>
            <person name="Brown A."/>
            <person name="Cahill P."/>
            <person name="Channer S."/>
            <person name="Cheshatsang Y."/>
            <person name="Chuda L."/>
            <person name="Citroen M."/>
            <person name="Collymore A."/>
            <person name="Cooke P."/>
            <person name="Costello M."/>
            <person name="D'Aco K."/>
            <person name="Daza R."/>
            <person name="De Haan G."/>
            <person name="DeGray S."/>
            <person name="DeMaso C."/>
            <person name="Dhargay N."/>
            <person name="Dooley K."/>
            <person name="Dooley E."/>
            <person name="Doricent M."/>
            <person name="Dorje P."/>
            <person name="Dorjee K."/>
            <person name="Dupes A."/>
            <person name="Elong R."/>
            <person name="Falk J."/>
            <person name="Farina A."/>
            <person name="Faro S."/>
            <person name="Ferguson D."/>
            <person name="Fisher S."/>
            <person name="Foley C.D."/>
            <person name="Franke A."/>
            <person name="Friedrich D."/>
            <person name="Gadbois L."/>
            <person name="Gearin G."/>
            <person name="Gearin C.R."/>
            <person name="Giannoukos G."/>
            <person name="Goode T."/>
            <person name="Graham J."/>
            <person name="Grandbois E."/>
            <person name="Grewal S."/>
            <person name="Gyaltsen K."/>
            <person name="Hafez N."/>
            <person name="Hagos B."/>
            <person name="Hall J."/>
            <person name="Henson C."/>
            <person name="Hollinger A."/>
            <person name="Honan T."/>
            <person name="Huard M.D."/>
            <person name="Hughes L."/>
            <person name="Hurhula B."/>
            <person name="Husby M.E."/>
            <person name="Kamat A."/>
            <person name="Kanga B."/>
            <person name="Kashin S."/>
            <person name="Khazanovich D."/>
            <person name="Kisner P."/>
            <person name="Lance K."/>
            <person name="Lara M."/>
            <person name="Lee W."/>
            <person name="Lennon N."/>
            <person name="Letendre F."/>
            <person name="LeVine R."/>
            <person name="Lipovsky A."/>
            <person name="Liu X."/>
            <person name="Liu J."/>
            <person name="Liu S."/>
            <person name="Lokyitsang T."/>
            <person name="Lokyitsang Y."/>
            <person name="Lubonja R."/>
            <person name="Lui A."/>
            <person name="MacDonald P."/>
            <person name="Magnisalis V."/>
            <person name="Maru K."/>
            <person name="Matthews C."/>
            <person name="McCusker W."/>
            <person name="McDonough S."/>
            <person name="Mehta T."/>
            <person name="Meldrim J."/>
            <person name="Meneus L."/>
            <person name="Mihai O."/>
            <person name="Mihalev A."/>
            <person name="Mihova T."/>
            <person name="Mittelman R."/>
            <person name="Mlenga V."/>
            <person name="Montmayeur A."/>
            <person name="Mulrain L."/>
            <person name="Navidi A."/>
            <person name="Naylor J."/>
            <person name="Negash T."/>
            <person name="Nguyen T."/>
            <person name="Nguyen N."/>
            <person name="Nicol R."/>
            <person name="Norbu C."/>
            <person name="Norbu N."/>
            <person name="Novod N."/>
            <person name="O'Neill B."/>
            <person name="Osman S."/>
            <person name="Markiewicz E."/>
            <person name="Oyono O.L."/>
            <person name="Patti C."/>
            <person name="Phunkhang P."/>
            <person name="Pierre F."/>
            <person name="Priest M."/>
            <person name="Raghuraman S."/>
            <person name="Rege F."/>
            <person name="Reyes R."/>
            <person name="Rise C."/>
            <person name="Rogov P."/>
            <person name="Ross K."/>
            <person name="Ryan E."/>
            <person name="Settipalli S."/>
            <person name="Shea T."/>
            <person name="Sherpa N."/>
            <person name="Shi L."/>
            <person name="Shih D."/>
            <person name="Sparrow T."/>
            <person name="Spaulding J."/>
            <person name="Stalker J."/>
            <person name="Stange-Thomann N."/>
            <person name="Stavropoulos S."/>
            <person name="Stone C."/>
            <person name="Strader C."/>
            <person name="Tesfaye S."/>
            <person name="Thomson T."/>
            <person name="Thoulutsang Y."/>
            <person name="Thoulutsang D."/>
            <person name="Topham K."/>
            <person name="Topping I."/>
            <person name="Tsamla T."/>
            <person name="Vassiliev H."/>
            <person name="Vo A."/>
            <person name="Wangchuk T."/>
            <person name="Wangdi T."/>
            <person name="Weiand M."/>
            <person name="Wilkinson J."/>
            <person name="Wilson A."/>
            <person name="Yadav S."/>
            <person name="Young G."/>
            <person name="Yu Q."/>
            <person name="Zembek L."/>
            <person name="Zhong D."/>
            <person name="Zimmer A."/>
            <person name="Zwirko Z."/>
            <person name="Jaffe D.B."/>
            <person name="Alvarez P."/>
            <person name="Brockman W."/>
            <person name="Butler J."/>
            <person name="Chin C."/>
            <person name="Gnerre S."/>
            <person name="Grabherr M."/>
            <person name="Kleber M."/>
            <person name="Mauceli E."/>
            <person name="MacCallum I."/>
        </authorList>
    </citation>
    <scope>NUCLEOTIDE SEQUENCE [LARGE SCALE GENOMIC DNA]</scope>
    <source>
        <strain evidence="2">Tai18E2 / Tucson 14021-0261.01</strain>
    </source>
</reference>
<evidence type="ECO:0000313" key="1">
    <source>
        <dbReference type="EMBL" id="KRK04702.1"/>
    </source>
</evidence>
<evidence type="ECO:0008006" key="3">
    <source>
        <dbReference type="Google" id="ProtNLM"/>
    </source>
</evidence>